<evidence type="ECO:0000313" key="3">
    <source>
        <dbReference type="Proteomes" id="UP000013243"/>
    </source>
</evidence>
<dbReference type="OrthoDB" id="6058756at2"/>
<dbReference type="InterPro" id="IPR036390">
    <property type="entry name" value="WH_DNA-bd_sf"/>
</dbReference>
<evidence type="ECO:0000256" key="1">
    <source>
        <dbReference type="SAM" id="MobiDB-lite"/>
    </source>
</evidence>
<organism evidence="2 3">
    <name type="scientific">Tritonibacter mobilis F1926</name>
    <dbReference type="NCBI Taxonomy" id="1265309"/>
    <lineage>
        <taxon>Bacteria</taxon>
        <taxon>Pseudomonadati</taxon>
        <taxon>Pseudomonadota</taxon>
        <taxon>Alphaproteobacteria</taxon>
        <taxon>Rhodobacterales</taxon>
        <taxon>Paracoccaceae</taxon>
        <taxon>Tritonibacter</taxon>
    </lineage>
</organism>
<feature type="compositionally biased region" description="Basic and acidic residues" evidence="1">
    <location>
        <begin position="114"/>
        <end position="123"/>
    </location>
</feature>
<gene>
    <name evidence="2" type="ORF">K529_015750</name>
</gene>
<dbReference type="GeneID" id="28251319"/>
<dbReference type="SUPFAM" id="SSF46785">
    <property type="entry name" value="Winged helix' DNA-binding domain"/>
    <property type="match status" value="1"/>
</dbReference>
<feature type="compositionally biased region" description="Basic residues" evidence="1">
    <location>
        <begin position="124"/>
        <end position="142"/>
    </location>
</feature>
<name>A0A1B1A6R2_9RHOB</name>
<accession>A0A1B1A6R2</accession>
<dbReference type="RefSeq" id="WP_005613123.1">
    <property type="nucleotide sequence ID" value="NZ_CP015231.1"/>
</dbReference>
<dbReference type="EMBL" id="CP015231">
    <property type="protein sequence ID" value="ANP42233.1"/>
    <property type="molecule type" value="Genomic_DNA"/>
</dbReference>
<dbReference type="AlphaFoldDB" id="A0A1B1A6R2"/>
<geneLocation type="plasmid" evidence="2 3">
    <name>unnamed1</name>
</geneLocation>
<protein>
    <recommendedName>
        <fullName evidence="4">Helix-turn-helix domain-containing protein</fullName>
    </recommendedName>
</protein>
<keyword evidence="2" id="KW-0614">Plasmid</keyword>
<feature type="region of interest" description="Disordered" evidence="1">
    <location>
        <begin position="114"/>
        <end position="142"/>
    </location>
</feature>
<evidence type="ECO:0000313" key="2">
    <source>
        <dbReference type="EMBL" id="ANP42233.1"/>
    </source>
</evidence>
<proteinExistence type="predicted"/>
<evidence type="ECO:0008006" key="4">
    <source>
        <dbReference type="Google" id="ProtNLM"/>
    </source>
</evidence>
<dbReference type="KEGG" id="rmb:K529_015750"/>
<dbReference type="Proteomes" id="UP000013243">
    <property type="component" value="Plasmid unnamed1"/>
</dbReference>
<reference evidence="2 3" key="1">
    <citation type="journal article" date="2016" name="ISME J.">
        <title>Global occurrence and heterogeneity of the Roseobacter-clade species Ruegeria mobilis.</title>
        <authorList>
            <person name="Sonnenschein E."/>
            <person name="Gram L."/>
        </authorList>
    </citation>
    <scope>NUCLEOTIDE SEQUENCE [LARGE SCALE GENOMIC DNA]</scope>
    <source>
        <strain evidence="2 3">F1926</strain>
        <plasmid evidence="2 3">unnamed1</plasmid>
    </source>
</reference>
<sequence length="142" mass="16072">MAKPYKQRKKGAGRHVQLSEYLQSTEAWAHMKPGPRALYVAIKRRYNGHNNGRISISHEEAAKAISVSRNTIGPYFKTLIEHGFIRVTRKGYLGPEGNGRASLYALTEAQTADRKPATREFARWKKQTPRAKSVRGHPKNCD</sequence>